<gene>
    <name evidence="9" type="primary">LOC107010864</name>
</gene>
<feature type="compositionally biased region" description="Acidic residues" evidence="6">
    <location>
        <begin position="149"/>
        <end position="159"/>
    </location>
</feature>
<evidence type="ECO:0000256" key="6">
    <source>
        <dbReference type="SAM" id="MobiDB-lite"/>
    </source>
</evidence>
<evidence type="ECO:0000313" key="8">
    <source>
        <dbReference type="Proteomes" id="UP000694930"/>
    </source>
</evidence>
<keyword evidence="5" id="KW-0539">Nucleus</keyword>
<dbReference type="SMART" id="SM01019">
    <property type="entry name" value="B3"/>
    <property type="match status" value="2"/>
</dbReference>
<dbReference type="GeneID" id="107010864"/>
<dbReference type="SUPFAM" id="SSF101936">
    <property type="entry name" value="DNA-binding pseudobarrel domain"/>
    <property type="match status" value="2"/>
</dbReference>
<evidence type="ECO:0000256" key="4">
    <source>
        <dbReference type="ARBA" id="ARBA00023163"/>
    </source>
</evidence>
<keyword evidence="4" id="KW-0804">Transcription</keyword>
<dbReference type="PROSITE" id="PS50863">
    <property type="entry name" value="B3"/>
    <property type="match status" value="2"/>
</dbReference>
<keyword evidence="2" id="KW-0805">Transcription regulation</keyword>
<dbReference type="RefSeq" id="XP_015065617.2">
    <property type="nucleotide sequence ID" value="XM_015210131.2"/>
</dbReference>
<evidence type="ECO:0000259" key="7">
    <source>
        <dbReference type="PROSITE" id="PS50863"/>
    </source>
</evidence>
<sequence>MLMDSDNTPAFCKLLQFGEVFISKMQMPSCFIKENKKMLTKACLLKTDEAGMLWEAKIVREKSNNYFICKGEWPQFVVHHQLKQGDVLLFFLVEKSVFHVHPYTRKCRRNIRDEKKKLFYQQLSSTSSGSSNSSSEEEEIGPDRKVDSTEEESVDEDDPPCNKNPKLENLSDDDGGNGSKKFGGGSSMMNFKTDHPYYEMVVKRSHKTFMTIPKRFAKRTGIFSMKKMKVVNEEEKGYWRVEIVDMSGTIRITKGWAAFRTYNKIVCGDSCRFKLIKPNILQVQKVPKHASLKSYH</sequence>
<protein>
    <submittedName>
        <fullName evidence="9">B3 domain-containing protein At5g18000-like</fullName>
    </submittedName>
</protein>
<evidence type="ECO:0000256" key="1">
    <source>
        <dbReference type="ARBA" id="ARBA00004123"/>
    </source>
</evidence>
<dbReference type="InterPro" id="IPR039218">
    <property type="entry name" value="REM_fam"/>
</dbReference>
<evidence type="ECO:0000256" key="5">
    <source>
        <dbReference type="ARBA" id="ARBA00023242"/>
    </source>
</evidence>
<name>A0ABM1G3V0_SOLPN</name>
<dbReference type="InterPro" id="IPR003340">
    <property type="entry name" value="B3_DNA-bd"/>
</dbReference>
<reference evidence="8" key="1">
    <citation type="journal article" date="2014" name="Nat. Genet.">
        <title>The genome of the stress-tolerant wild tomato species Solanum pennellii.</title>
        <authorList>
            <person name="Bolger A."/>
            <person name="Scossa F."/>
            <person name="Bolger M.E."/>
            <person name="Lanz C."/>
            <person name="Maumus F."/>
            <person name="Tohge T."/>
            <person name="Quesneville H."/>
            <person name="Alseekh S."/>
            <person name="Sorensen I."/>
            <person name="Lichtenstein G."/>
            <person name="Fich E.A."/>
            <person name="Conte M."/>
            <person name="Keller H."/>
            <person name="Schneeberger K."/>
            <person name="Schwacke R."/>
            <person name="Ofner I."/>
            <person name="Vrebalov J."/>
            <person name="Xu Y."/>
            <person name="Osorio S."/>
            <person name="Aflitos S.A."/>
            <person name="Schijlen E."/>
            <person name="Jimenez-Gomez J.M."/>
            <person name="Ryngajllo M."/>
            <person name="Kimura S."/>
            <person name="Kumar R."/>
            <person name="Koenig D."/>
            <person name="Headland L.R."/>
            <person name="Maloof J.N."/>
            <person name="Sinha N."/>
            <person name="van Ham R.C."/>
            <person name="Lankhorst R.K."/>
            <person name="Mao L."/>
            <person name="Vogel A."/>
            <person name="Arsova B."/>
            <person name="Panstruga R."/>
            <person name="Fei Z."/>
            <person name="Rose J.K."/>
            <person name="Zamir D."/>
            <person name="Carrari F."/>
            <person name="Giovannoni J.J."/>
            <person name="Weigel D."/>
            <person name="Usadel B."/>
            <person name="Fernie A.R."/>
        </authorList>
    </citation>
    <scope>NUCLEOTIDE SEQUENCE [LARGE SCALE GENOMIC DNA]</scope>
    <source>
        <strain evidence="8">cv. LA0716</strain>
    </source>
</reference>
<dbReference type="Pfam" id="PF02362">
    <property type="entry name" value="B3"/>
    <property type="match status" value="2"/>
</dbReference>
<keyword evidence="3" id="KW-0238">DNA-binding</keyword>
<organism evidence="8 9">
    <name type="scientific">Solanum pennellii</name>
    <name type="common">Tomato</name>
    <name type="synonym">Lycopersicon pennellii</name>
    <dbReference type="NCBI Taxonomy" id="28526"/>
    <lineage>
        <taxon>Eukaryota</taxon>
        <taxon>Viridiplantae</taxon>
        <taxon>Streptophyta</taxon>
        <taxon>Embryophyta</taxon>
        <taxon>Tracheophyta</taxon>
        <taxon>Spermatophyta</taxon>
        <taxon>Magnoliopsida</taxon>
        <taxon>eudicotyledons</taxon>
        <taxon>Gunneridae</taxon>
        <taxon>Pentapetalae</taxon>
        <taxon>asterids</taxon>
        <taxon>lamiids</taxon>
        <taxon>Solanales</taxon>
        <taxon>Solanaceae</taxon>
        <taxon>Solanoideae</taxon>
        <taxon>Solaneae</taxon>
        <taxon>Solanum</taxon>
        <taxon>Solanum subgen. Lycopersicon</taxon>
    </lineage>
</organism>
<dbReference type="PANTHER" id="PTHR31674">
    <property type="entry name" value="B3 DOMAIN-CONTAINING PROTEIN REM-LIKE 3-RELATED"/>
    <property type="match status" value="1"/>
</dbReference>
<dbReference type="Gene3D" id="2.40.330.10">
    <property type="entry name" value="DNA-binding pseudobarrel domain"/>
    <property type="match status" value="2"/>
</dbReference>
<accession>A0ABM1G3V0</accession>
<proteinExistence type="predicted"/>
<evidence type="ECO:0000313" key="9">
    <source>
        <dbReference type="RefSeq" id="XP_015065617.2"/>
    </source>
</evidence>
<comment type="subcellular location">
    <subcellularLocation>
        <location evidence="1">Nucleus</location>
    </subcellularLocation>
</comment>
<dbReference type="InterPro" id="IPR015300">
    <property type="entry name" value="DNA-bd_pseudobarrel_sf"/>
</dbReference>
<dbReference type="Proteomes" id="UP000694930">
    <property type="component" value="Chromosome 2"/>
</dbReference>
<feature type="region of interest" description="Disordered" evidence="6">
    <location>
        <begin position="122"/>
        <end position="187"/>
    </location>
</feature>
<dbReference type="CDD" id="cd10017">
    <property type="entry name" value="B3_DNA"/>
    <property type="match status" value="2"/>
</dbReference>
<feature type="domain" description="TF-B3" evidence="7">
    <location>
        <begin position="195"/>
        <end position="289"/>
    </location>
</feature>
<feature type="domain" description="TF-B3" evidence="7">
    <location>
        <begin position="10"/>
        <end position="106"/>
    </location>
</feature>
<dbReference type="PANTHER" id="PTHR31674:SF25">
    <property type="entry name" value="B3 DOMAIN-CONTAINING TRANSCRIPTION FACTOR VRN1-LIKE"/>
    <property type="match status" value="1"/>
</dbReference>
<feature type="compositionally biased region" description="Low complexity" evidence="6">
    <location>
        <begin position="124"/>
        <end position="134"/>
    </location>
</feature>
<evidence type="ECO:0000256" key="3">
    <source>
        <dbReference type="ARBA" id="ARBA00023125"/>
    </source>
</evidence>
<evidence type="ECO:0000256" key="2">
    <source>
        <dbReference type="ARBA" id="ARBA00023015"/>
    </source>
</evidence>
<reference evidence="9" key="2">
    <citation type="submission" date="2025-08" db="UniProtKB">
        <authorList>
            <consortium name="RefSeq"/>
        </authorList>
    </citation>
    <scope>IDENTIFICATION</scope>
</reference>
<feature type="compositionally biased region" description="Gly residues" evidence="6">
    <location>
        <begin position="176"/>
        <end position="186"/>
    </location>
</feature>
<keyword evidence="8" id="KW-1185">Reference proteome</keyword>